<dbReference type="Pfam" id="PF00474">
    <property type="entry name" value="SSF"/>
    <property type="match status" value="1"/>
</dbReference>
<keyword evidence="3" id="KW-0813">Transport</keyword>
<comment type="similarity">
    <text evidence="2 7">Belongs to the sodium:solute symporter (SSF) (TC 2.A.21) family.</text>
</comment>
<name>A0ABU9EVK2_9STAP</name>
<dbReference type="EMBL" id="JBBWSC010000001">
    <property type="protein sequence ID" value="MEL0537284.1"/>
    <property type="molecule type" value="Genomic_DNA"/>
</dbReference>
<evidence type="ECO:0000313" key="9">
    <source>
        <dbReference type="EMBL" id="MEL0537284.1"/>
    </source>
</evidence>
<evidence type="ECO:0000256" key="2">
    <source>
        <dbReference type="ARBA" id="ARBA00006434"/>
    </source>
</evidence>
<feature type="transmembrane region" description="Helical" evidence="8">
    <location>
        <begin position="410"/>
        <end position="429"/>
    </location>
</feature>
<feature type="transmembrane region" description="Helical" evidence="8">
    <location>
        <begin position="186"/>
        <end position="205"/>
    </location>
</feature>
<feature type="transmembrane region" description="Helical" evidence="8">
    <location>
        <begin position="384"/>
        <end position="403"/>
    </location>
</feature>
<keyword evidence="6 8" id="KW-0472">Membrane</keyword>
<dbReference type="PROSITE" id="PS50283">
    <property type="entry name" value="NA_SOLUT_SYMP_3"/>
    <property type="match status" value="1"/>
</dbReference>
<sequence>MQIDSNPLLIWFVIGYGVLMILIGLYYSKKIDNNDDFILAGKTLGPVVLMGTLLATWVGSGAVTGGQNSIAYSFGIWPAIGYALPSLIGILTILVIGSKIRNYGKYTIAEILEMKFGKVAGYFAAIIIILSFIGIVSYQYKGLGFVLHVSTGISVETGTIIAAVIIIFLATIGGLMSVAPTDAFSAFLVIIALAIALPLGIHVAGGWNHIIDSTPKKMLKPMGSLSAIQILGYYIPTLFLLLGDQNIYQRISASKSDKSSRWGTIGWIIGLLIVTPLISLLAFISRAIFPKIEPGMALIALSSQLPIFVGGLLIAALTAFIVTTGNSYLLSAATSVIYDIFNHIFKKAESDKMLLYTRILVPVLGVIAFLLTTFFPTILSVQMYAYTVYGAGITPALLAVFLYPKVTKVAGLTSMALGLVSTLIWEFFFVQSTGINSAIISVPLAILAIIIITPLTYKEKDNDELKATTN</sequence>
<feature type="transmembrane region" description="Helical" evidence="8">
    <location>
        <begin position="160"/>
        <end position="179"/>
    </location>
</feature>
<feature type="transmembrane region" description="Helical" evidence="8">
    <location>
        <begin position="39"/>
        <end position="59"/>
    </location>
</feature>
<comment type="caution">
    <text evidence="9">The sequence shown here is derived from an EMBL/GenBank/DDBJ whole genome shotgun (WGS) entry which is preliminary data.</text>
</comment>
<comment type="subcellular location">
    <subcellularLocation>
        <location evidence="1">Membrane</location>
        <topology evidence="1">Multi-pass membrane protein</topology>
    </subcellularLocation>
</comment>
<dbReference type="PANTHER" id="PTHR48086">
    <property type="entry name" value="SODIUM/PROLINE SYMPORTER-RELATED"/>
    <property type="match status" value="1"/>
</dbReference>
<protein>
    <submittedName>
        <fullName evidence="9">Sodium:solute symporter family protein</fullName>
    </submittedName>
</protein>
<accession>A0ABU9EVK2</accession>
<feature type="transmembrane region" description="Helical" evidence="8">
    <location>
        <begin position="225"/>
        <end position="243"/>
    </location>
</feature>
<gene>
    <name evidence="9" type="ORF">AADA34_00915</name>
</gene>
<dbReference type="RefSeq" id="WP_341610977.1">
    <property type="nucleotide sequence ID" value="NZ_JBBWSC010000001.1"/>
</dbReference>
<evidence type="ECO:0000256" key="1">
    <source>
        <dbReference type="ARBA" id="ARBA00004141"/>
    </source>
</evidence>
<feature type="transmembrane region" description="Helical" evidence="8">
    <location>
        <begin position="359"/>
        <end position="378"/>
    </location>
</feature>
<dbReference type="InterPro" id="IPR038377">
    <property type="entry name" value="Na/Glc_symporter_sf"/>
</dbReference>
<dbReference type="InterPro" id="IPR001734">
    <property type="entry name" value="Na/solute_symporter"/>
</dbReference>
<dbReference type="InterPro" id="IPR050277">
    <property type="entry name" value="Sodium:Solute_Symporter"/>
</dbReference>
<evidence type="ECO:0000256" key="8">
    <source>
        <dbReference type="SAM" id="Phobius"/>
    </source>
</evidence>
<evidence type="ECO:0000256" key="4">
    <source>
        <dbReference type="ARBA" id="ARBA00022692"/>
    </source>
</evidence>
<feature type="transmembrane region" description="Helical" evidence="8">
    <location>
        <begin position="305"/>
        <end position="338"/>
    </location>
</feature>
<feature type="transmembrane region" description="Helical" evidence="8">
    <location>
        <begin position="119"/>
        <end position="140"/>
    </location>
</feature>
<feature type="transmembrane region" description="Helical" evidence="8">
    <location>
        <begin position="79"/>
        <end position="98"/>
    </location>
</feature>
<evidence type="ECO:0000256" key="6">
    <source>
        <dbReference type="ARBA" id="ARBA00023136"/>
    </source>
</evidence>
<evidence type="ECO:0000256" key="7">
    <source>
        <dbReference type="RuleBase" id="RU362091"/>
    </source>
</evidence>
<dbReference type="Gene3D" id="1.20.1730.10">
    <property type="entry name" value="Sodium/glucose cotransporter"/>
    <property type="match status" value="1"/>
</dbReference>
<feature type="transmembrane region" description="Helical" evidence="8">
    <location>
        <begin position="435"/>
        <end position="457"/>
    </location>
</feature>
<keyword evidence="5 8" id="KW-1133">Transmembrane helix</keyword>
<proteinExistence type="inferred from homology"/>
<dbReference type="CDD" id="cd10322">
    <property type="entry name" value="SLC5sbd"/>
    <property type="match status" value="1"/>
</dbReference>
<evidence type="ECO:0000256" key="3">
    <source>
        <dbReference type="ARBA" id="ARBA00022448"/>
    </source>
</evidence>
<evidence type="ECO:0000256" key="5">
    <source>
        <dbReference type="ARBA" id="ARBA00022989"/>
    </source>
</evidence>
<keyword evidence="4 8" id="KW-0812">Transmembrane</keyword>
<feature type="transmembrane region" description="Helical" evidence="8">
    <location>
        <begin position="264"/>
        <end position="285"/>
    </location>
</feature>
<organism evidence="9 10">
    <name type="scientific">Staphylococcus debuckii</name>
    <dbReference type="NCBI Taxonomy" id="2044912"/>
    <lineage>
        <taxon>Bacteria</taxon>
        <taxon>Bacillati</taxon>
        <taxon>Bacillota</taxon>
        <taxon>Bacilli</taxon>
        <taxon>Bacillales</taxon>
        <taxon>Staphylococcaceae</taxon>
        <taxon>Staphylococcus</taxon>
    </lineage>
</organism>
<dbReference type="PANTHER" id="PTHR48086:SF7">
    <property type="entry name" value="SODIUM-SOLUTE SYMPORTER-RELATED"/>
    <property type="match status" value="1"/>
</dbReference>
<evidence type="ECO:0000313" key="10">
    <source>
        <dbReference type="Proteomes" id="UP001380601"/>
    </source>
</evidence>
<reference evidence="9 10" key="1">
    <citation type="submission" date="2024-04" db="EMBL/GenBank/DDBJ databases">
        <title>Staphylococcus debuckii a clinical isolate.</title>
        <authorList>
            <person name="Magnan C."/>
            <person name="Plumet L."/>
            <person name="Morsli M."/>
            <person name="Molle V."/>
            <person name="Lavigne J.-P."/>
        </authorList>
    </citation>
    <scope>NUCLEOTIDE SEQUENCE [LARGE SCALE GENOMIC DNA]</scope>
    <source>
        <strain evidence="9 10">NSD001</strain>
    </source>
</reference>
<keyword evidence="10" id="KW-1185">Reference proteome</keyword>
<feature type="transmembrane region" description="Helical" evidence="8">
    <location>
        <begin position="6"/>
        <end position="27"/>
    </location>
</feature>
<dbReference type="Proteomes" id="UP001380601">
    <property type="component" value="Unassembled WGS sequence"/>
</dbReference>